<evidence type="ECO:0000313" key="1">
    <source>
        <dbReference type="EMBL" id="SIR77201.1"/>
    </source>
</evidence>
<sequence length="50" mass="5518">MMGLVTYWIYGGKSLPKRLKIYASGKRITMDASGYASFSKGICEEYECGG</sequence>
<reference evidence="1 2" key="1">
    <citation type="submission" date="2017-01" db="EMBL/GenBank/DDBJ databases">
        <authorList>
            <person name="Varghese N."/>
            <person name="Submissions S."/>
        </authorList>
    </citation>
    <scope>NUCLEOTIDE SEQUENCE [LARGE SCALE GENOMIC DNA]</scope>
    <source>
        <strain evidence="1 2">RUG2-6</strain>
    </source>
</reference>
<name>A0A9X8RBM5_9BACI</name>
<organism evidence="1 2">
    <name type="scientific">Peribacillus simplex</name>
    <dbReference type="NCBI Taxonomy" id="1478"/>
    <lineage>
        <taxon>Bacteria</taxon>
        <taxon>Bacillati</taxon>
        <taxon>Bacillota</taxon>
        <taxon>Bacilli</taxon>
        <taxon>Bacillales</taxon>
        <taxon>Bacillaceae</taxon>
        <taxon>Peribacillus</taxon>
    </lineage>
</organism>
<dbReference type="Proteomes" id="UP000185829">
    <property type="component" value="Unassembled WGS sequence"/>
</dbReference>
<evidence type="ECO:0000313" key="2">
    <source>
        <dbReference type="Proteomes" id="UP000185829"/>
    </source>
</evidence>
<dbReference type="AlphaFoldDB" id="A0A9X8RBM5"/>
<comment type="caution">
    <text evidence="1">The sequence shown here is derived from an EMBL/GenBank/DDBJ whole genome shotgun (WGS) entry which is preliminary data.</text>
</comment>
<dbReference type="EMBL" id="FTMX01000005">
    <property type="protein sequence ID" value="SIR77201.1"/>
    <property type="molecule type" value="Genomic_DNA"/>
</dbReference>
<gene>
    <name evidence="1" type="ORF">SAMN05878482_105436</name>
</gene>
<proteinExistence type="predicted"/>
<protein>
    <submittedName>
        <fullName evidence="1">Uncharacterized protein</fullName>
    </submittedName>
</protein>
<accession>A0A9X8RBM5</accession>